<feature type="region of interest" description="Disordered" evidence="1">
    <location>
        <begin position="1"/>
        <end position="21"/>
    </location>
</feature>
<dbReference type="Proteomes" id="UP000761574">
    <property type="component" value="Unassembled WGS sequence"/>
</dbReference>
<name>A0ABQ4P843_9GAMM</name>
<dbReference type="EMBL" id="BPFB01000006">
    <property type="protein sequence ID" value="GIU43714.1"/>
    <property type="molecule type" value="Genomic_DNA"/>
</dbReference>
<accession>A0ABQ4P843</accession>
<comment type="caution">
    <text evidence="2">The sequence shown here is derived from an EMBL/GenBank/DDBJ whole genome shotgun (WGS) entry which is preliminary data.</text>
</comment>
<evidence type="ECO:0000313" key="3">
    <source>
        <dbReference type="Proteomes" id="UP000761574"/>
    </source>
</evidence>
<protein>
    <submittedName>
        <fullName evidence="2">Uncharacterized protein</fullName>
    </submittedName>
</protein>
<proteinExistence type="predicted"/>
<gene>
    <name evidence="2" type="ORF">TUM4630_07710</name>
</gene>
<evidence type="ECO:0000256" key="1">
    <source>
        <dbReference type="SAM" id="MobiDB-lite"/>
    </source>
</evidence>
<keyword evidence="3" id="KW-1185">Reference proteome</keyword>
<reference evidence="2 3" key="1">
    <citation type="submission" date="2021-05" db="EMBL/GenBank/DDBJ databases">
        <title>Molecular characterization for Shewanella algae harboring chromosomal blaOXA-55-like strains isolated from clinical and environment sample.</title>
        <authorList>
            <person name="Ohama Y."/>
            <person name="Aoki K."/>
            <person name="Harada S."/>
            <person name="Moriya K."/>
            <person name="Ishii Y."/>
            <person name="Tateda K."/>
        </authorList>
    </citation>
    <scope>NUCLEOTIDE SEQUENCE [LARGE SCALE GENOMIC DNA]</scope>
    <source>
        <strain evidence="2 3">LMG 23746</strain>
    </source>
</reference>
<evidence type="ECO:0000313" key="2">
    <source>
        <dbReference type="EMBL" id="GIU43714.1"/>
    </source>
</evidence>
<organism evidence="2 3">
    <name type="scientific">Shewanella algidipiscicola</name>
    <dbReference type="NCBI Taxonomy" id="614070"/>
    <lineage>
        <taxon>Bacteria</taxon>
        <taxon>Pseudomonadati</taxon>
        <taxon>Pseudomonadota</taxon>
        <taxon>Gammaproteobacteria</taxon>
        <taxon>Alteromonadales</taxon>
        <taxon>Shewanellaceae</taxon>
        <taxon>Shewanella</taxon>
    </lineage>
</organism>
<sequence>MQPAATQKNAKPSFKGQQTLGQNQIEEIEWLSVDKAEGIENRDIFAKRSWMAHNDIPI</sequence>